<dbReference type="InterPro" id="IPR051214">
    <property type="entry name" value="GH32_Enzymes"/>
</dbReference>
<dbReference type="PANTHER" id="PTHR43101:SF1">
    <property type="entry name" value="BETA-FRUCTOSIDASE"/>
    <property type="match status" value="1"/>
</dbReference>
<dbReference type="CDD" id="cd08996">
    <property type="entry name" value="GH32_FFase"/>
    <property type="match status" value="1"/>
</dbReference>
<dbReference type="AlphaFoldDB" id="J9GRW7"/>
<dbReference type="Gene3D" id="2.60.120.560">
    <property type="entry name" value="Exo-inulinase, domain 1"/>
    <property type="match status" value="1"/>
</dbReference>
<keyword evidence="3 7" id="KW-0378">Hydrolase</keyword>
<evidence type="ECO:0000256" key="4">
    <source>
        <dbReference type="ARBA" id="ARBA00023295"/>
    </source>
</evidence>
<dbReference type="SMART" id="SM00640">
    <property type="entry name" value="Glyco_32"/>
    <property type="match status" value="1"/>
</dbReference>
<dbReference type="GO" id="GO:0016757">
    <property type="term" value="F:glycosyltransferase activity"/>
    <property type="evidence" value="ECO:0007669"/>
    <property type="project" value="UniProtKB-KW"/>
</dbReference>
<dbReference type="EMBL" id="AMCI01000140">
    <property type="protein sequence ID" value="EJX10649.1"/>
    <property type="molecule type" value="Genomic_DNA"/>
</dbReference>
<reference evidence="7" key="1">
    <citation type="journal article" date="2012" name="PLoS ONE">
        <title>Gene sets for utilization of primary and secondary nutrition supplies in the distal gut of endangered iberian lynx.</title>
        <authorList>
            <person name="Alcaide M."/>
            <person name="Messina E."/>
            <person name="Richter M."/>
            <person name="Bargiela R."/>
            <person name="Peplies J."/>
            <person name="Huws S.A."/>
            <person name="Newbold C.J."/>
            <person name="Golyshin P.N."/>
            <person name="Simon M.A."/>
            <person name="Lopez G."/>
            <person name="Yakimov M.M."/>
            <person name="Ferrer M."/>
        </authorList>
    </citation>
    <scope>NUCLEOTIDE SEQUENCE</scope>
</reference>
<dbReference type="Gene3D" id="2.115.10.20">
    <property type="entry name" value="Glycosyl hydrolase domain, family 43"/>
    <property type="match status" value="1"/>
</dbReference>
<dbReference type="InterPro" id="IPR023296">
    <property type="entry name" value="Glyco_hydro_beta-prop_sf"/>
</dbReference>
<evidence type="ECO:0000256" key="3">
    <source>
        <dbReference type="ARBA" id="ARBA00022801"/>
    </source>
</evidence>
<accession>J9GRW7</accession>
<evidence type="ECO:0000256" key="1">
    <source>
        <dbReference type="ARBA" id="ARBA00009902"/>
    </source>
</evidence>
<dbReference type="InterPro" id="IPR013189">
    <property type="entry name" value="Glyco_hydro_32_C"/>
</dbReference>
<dbReference type="InterPro" id="IPR013320">
    <property type="entry name" value="ConA-like_dom_sf"/>
</dbReference>
<comment type="similarity">
    <text evidence="1">Belongs to the glycosyl hydrolase 32 family.</text>
</comment>
<dbReference type="EC" id="3.2.1.26" evidence="2"/>
<dbReference type="Pfam" id="PF00251">
    <property type="entry name" value="Glyco_hydro_32N"/>
    <property type="match status" value="1"/>
</dbReference>
<dbReference type="InterPro" id="IPR013148">
    <property type="entry name" value="Glyco_hydro_32_N"/>
</dbReference>
<sequence>MMKNFIAIMLLGLLSFPWQSASAQKTWSFDETDPLCSDDGQSWMKLSTVKPEAEWVPGFEGRALRTDGYSTWLSTEIDANISAASGWFALESYPTDTASFVGIRNLSGVSVAVCADRYGELLLGIGRNGLFSYHSLKTKIERFQWLHLALDLENKQVYFNGQKLLPEVWPEQLHVGKYQLQLGKDFREKKVGMYTVTAINGLMDEITLSYHAVDELSLKHSIALGLQKTPVLAIPESRFAKDFNRPRYHLLPAANWTNETHGLIYYQGKYHIFNQKNASSIFLGQINWGHFTSPDLLHWTEEKPALTPSQNYDKNGIWSGHAVIDDEGVLQLIYTAGGDKLGVGIAFPKDSLLVDWEKYIGNPVIAEKPEAYTRTDMRDQYVWKEGDTWYMIIGYGIEKPEPPHGALLLYKSVDLKDWKFVHLLFEGNPSVDQTGVFWEMPVFKKLGNKYLLSVNRVPHKGIPARCQYWIGDFKGEKFIPDHPIPNNLEVINRLLSPSVAVTPRGELVATIIPDEIGEKASYMQGWAHVYSMPRKWVLKNGKLCQSPHPVMQQLRDNRIHYSKRLLPSSRPLLVSRNEHQLEVRAVFYPNDARQFGFTLCKNPDNGEYSRIYYDVEKQKLVVDQSHSSLRPGIPLNIRQESYPLDTQKPVEIRLFIDGSVVEGFINNEDAFTTRIFPSQAESAWLELYSDGKTTEVEVELWKLNDAKVKANF</sequence>
<evidence type="ECO:0000259" key="6">
    <source>
        <dbReference type="Pfam" id="PF08244"/>
    </source>
</evidence>
<dbReference type="Gene3D" id="2.60.120.200">
    <property type="match status" value="1"/>
</dbReference>
<proteinExistence type="inferred from homology"/>
<dbReference type="GO" id="GO:0005975">
    <property type="term" value="P:carbohydrate metabolic process"/>
    <property type="evidence" value="ECO:0007669"/>
    <property type="project" value="InterPro"/>
</dbReference>
<evidence type="ECO:0000259" key="5">
    <source>
        <dbReference type="Pfam" id="PF00251"/>
    </source>
</evidence>
<keyword evidence="7" id="KW-0808">Transferase</keyword>
<gene>
    <name evidence="7" type="ORF">EVA_00784</name>
</gene>
<keyword evidence="4" id="KW-0326">Glycosidase</keyword>
<feature type="domain" description="Glycosyl hydrolase family 32 N-terminal" evidence="5">
    <location>
        <begin position="249"/>
        <end position="547"/>
    </location>
</feature>
<name>J9GRW7_9ZZZZ</name>
<comment type="caution">
    <text evidence="7">The sequence shown here is derived from an EMBL/GenBank/DDBJ whole genome shotgun (WGS) entry which is preliminary data.</text>
</comment>
<dbReference type="GO" id="GO:0004564">
    <property type="term" value="F:beta-fructofuranosidase activity"/>
    <property type="evidence" value="ECO:0007669"/>
    <property type="project" value="UniProtKB-EC"/>
</dbReference>
<dbReference type="Pfam" id="PF08244">
    <property type="entry name" value="Glyco_hydro_32C"/>
    <property type="match status" value="1"/>
</dbReference>
<evidence type="ECO:0000313" key="7">
    <source>
        <dbReference type="EMBL" id="EJX10649.1"/>
    </source>
</evidence>
<dbReference type="InterPro" id="IPR001362">
    <property type="entry name" value="Glyco_hydro_32"/>
</dbReference>
<evidence type="ECO:0000256" key="2">
    <source>
        <dbReference type="ARBA" id="ARBA00012758"/>
    </source>
</evidence>
<feature type="domain" description="Glycosyl hydrolase family 32 C-terminal" evidence="6">
    <location>
        <begin position="570"/>
        <end position="701"/>
    </location>
</feature>
<dbReference type="SUPFAM" id="SSF75005">
    <property type="entry name" value="Arabinanase/levansucrase/invertase"/>
    <property type="match status" value="1"/>
</dbReference>
<dbReference type="SUPFAM" id="SSF49899">
    <property type="entry name" value="Concanavalin A-like lectins/glucanases"/>
    <property type="match status" value="1"/>
</dbReference>
<keyword evidence="7" id="KW-0328">Glycosyltransferase</keyword>
<dbReference type="PANTHER" id="PTHR43101">
    <property type="entry name" value="BETA-FRUCTOSIDASE"/>
    <property type="match status" value="1"/>
</dbReference>
<organism evidence="7">
    <name type="scientific">gut metagenome</name>
    <dbReference type="NCBI Taxonomy" id="749906"/>
    <lineage>
        <taxon>unclassified sequences</taxon>
        <taxon>metagenomes</taxon>
        <taxon>organismal metagenomes</taxon>
    </lineage>
</organism>
<protein>
    <recommendedName>
        <fullName evidence="2">beta-fructofuranosidase</fullName>
        <ecNumber evidence="2">3.2.1.26</ecNumber>
    </recommendedName>
</protein>